<dbReference type="EMBL" id="LXEQ01000031">
    <property type="protein sequence ID" value="OAT28342.1"/>
    <property type="molecule type" value="Genomic_DNA"/>
</dbReference>
<accession>A0ABX2W9B0</accession>
<reference evidence="2 3" key="1">
    <citation type="submission" date="2016-04" db="EMBL/GenBank/DDBJ databases">
        <title>ATOL: Assembling a taxonomically balanced genome-scale reconstruction of the evolutionary history of the Enterobacteriaceae.</title>
        <authorList>
            <person name="Plunkett G.III."/>
            <person name="Neeno-Eckwall E.C."/>
            <person name="Glasner J.D."/>
            <person name="Perna N.T."/>
        </authorList>
    </citation>
    <scope>NUCLEOTIDE SEQUENCE [LARGE SCALE GENOMIC DNA]</scope>
    <source>
        <strain evidence="2 3">ATCC 51602</strain>
    </source>
</reference>
<keyword evidence="1" id="KW-1133">Transmembrane helix</keyword>
<gene>
    <name evidence="2" type="ORF">M976_01873</name>
</gene>
<evidence type="ECO:0000256" key="1">
    <source>
        <dbReference type="SAM" id="Phobius"/>
    </source>
</evidence>
<keyword evidence="1" id="KW-0472">Membrane</keyword>
<evidence type="ECO:0000313" key="2">
    <source>
        <dbReference type="EMBL" id="OAT28342.1"/>
    </source>
</evidence>
<comment type="caution">
    <text evidence="2">The sequence shown here is derived from an EMBL/GenBank/DDBJ whole genome shotgun (WGS) entry which is preliminary data.</text>
</comment>
<sequence>MKNIFFFDTLITPKLLVVLYWLSIISIVISAATTIFLGQALAGIFGLVFGILAVRVGFELIMIAFKNNEYLKRIAENLPETK</sequence>
<protein>
    <submittedName>
        <fullName evidence="2">Membrane protein</fullName>
    </submittedName>
</protein>
<keyword evidence="3" id="KW-1185">Reference proteome</keyword>
<organism evidence="2 3">
    <name type="scientific">Buttiauxella ferragutiae ATCC 51602</name>
    <dbReference type="NCBI Taxonomy" id="1354252"/>
    <lineage>
        <taxon>Bacteria</taxon>
        <taxon>Pseudomonadati</taxon>
        <taxon>Pseudomonadota</taxon>
        <taxon>Gammaproteobacteria</taxon>
        <taxon>Enterobacterales</taxon>
        <taxon>Enterobacteriaceae</taxon>
        <taxon>Buttiauxella</taxon>
    </lineage>
</organism>
<dbReference type="Pfam" id="PF14110">
    <property type="entry name" value="DUF4282"/>
    <property type="match status" value="1"/>
</dbReference>
<name>A0ABX2W9B0_9ENTR</name>
<dbReference type="RefSeq" id="WP_064544024.1">
    <property type="nucleotide sequence ID" value="NZ_LXEQ01000031.1"/>
</dbReference>
<feature type="transmembrane region" description="Helical" evidence="1">
    <location>
        <begin position="44"/>
        <end position="65"/>
    </location>
</feature>
<feature type="transmembrane region" description="Helical" evidence="1">
    <location>
        <begin position="15"/>
        <end position="38"/>
    </location>
</feature>
<dbReference type="InterPro" id="IPR025557">
    <property type="entry name" value="DUF4282"/>
</dbReference>
<evidence type="ECO:0000313" key="3">
    <source>
        <dbReference type="Proteomes" id="UP000078407"/>
    </source>
</evidence>
<keyword evidence="1" id="KW-0812">Transmembrane</keyword>
<dbReference type="Proteomes" id="UP000078407">
    <property type="component" value="Unassembled WGS sequence"/>
</dbReference>
<proteinExistence type="predicted"/>